<keyword evidence="1 3" id="KW-0689">Ribosomal protein</keyword>
<dbReference type="InterPro" id="IPR000589">
    <property type="entry name" value="Ribosomal_uS15"/>
</dbReference>
<accession>A0A1A9I2J8</accession>
<evidence type="ECO:0000256" key="2">
    <source>
        <dbReference type="ARBA" id="ARBA00023274"/>
    </source>
</evidence>
<reference evidence="6 7" key="1">
    <citation type="submission" date="2016-05" db="EMBL/GenBank/DDBJ databases">
        <title>Niabella ginsenosidivorans BS26 whole genome sequencing.</title>
        <authorList>
            <person name="Im W.T."/>
            <person name="Siddiqi M.Z."/>
        </authorList>
    </citation>
    <scope>NUCLEOTIDE SEQUENCE [LARGE SCALE GENOMIC DNA]</scope>
    <source>
        <strain evidence="6 7">BS26</strain>
    </source>
</reference>
<dbReference type="PANTHER" id="PTHR23321:SF26">
    <property type="entry name" value="SMALL RIBOSOMAL SUBUNIT PROTEIN US15M"/>
    <property type="match status" value="1"/>
</dbReference>
<dbReference type="SMART" id="SM01387">
    <property type="entry name" value="Ribosomal_S15"/>
    <property type="match status" value="1"/>
</dbReference>
<dbReference type="Gene3D" id="1.10.287.10">
    <property type="entry name" value="S15/NS1, RNA-binding"/>
    <property type="match status" value="1"/>
</dbReference>
<comment type="subunit">
    <text evidence="3">Part of the 30S ribosomal subunit. Forms a bridge to the 50S subunit in the 70S ribosome, contacting the 23S rRNA.</text>
</comment>
<dbReference type="PANTHER" id="PTHR23321">
    <property type="entry name" value="RIBOSOMAL PROTEIN S15, BACTERIAL AND ORGANELLAR"/>
    <property type="match status" value="1"/>
</dbReference>
<protein>
    <recommendedName>
        <fullName evidence="3">Small ribosomal subunit protein uS15</fullName>
    </recommendedName>
</protein>
<dbReference type="NCBIfam" id="TIGR00952">
    <property type="entry name" value="S15_bact"/>
    <property type="match status" value="1"/>
</dbReference>
<dbReference type="GO" id="GO:0022627">
    <property type="term" value="C:cytosolic small ribosomal subunit"/>
    <property type="evidence" value="ECO:0007669"/>
    <property type="project" value="TreeGrafter"/>
</dbReference>
<evidence type="ECO:0000256" key="5">
    <source>
        <dbReference type="RuleBase" id="RU004524"/>
    </source>
</evidence>
<evidence type="ECO:0000313" key="7">
    <source>
        <dbReference type="Proteomes" id="UP000077667"/>
    </source>
</evidence>
<dbReference type="GO" id="GO:0006412">
    <property type="term" value="P:translation"/>
    <property type="evidence" value="ECO:0007669"/>
    <property type="project" value="UniProtKB-UniRule"/>
</dbReference>
<evidence type="ECO:0000256" key="1">
    <source>
        <dbReference type="ARBA" id="ARBA00022980"/>
    </source>
</evidence>
<dbReference type="Proteomes" id="UP000077667">
    <property type="component" value="Chromosome"/>
</dbReference>
<name>A0A1A9I2J8_9BACT</name>
<dbReference type="CDD" id="cd00353">
    <property type="entry name" value="Ribosomal_S15p_S13e"/>
    <property type="match status" value="1"/>
</dbReference>
<evidence type="ECO:0000256" key="3">
    <source>
        <dbReference type="HAMAP-Rule" id="MF_01343"/>
    </source>
</evidence>
<dbReference type="AlphaFoldDB" id="A0A1A9I2J8"/>
<dbReference type="EMBL" id="CP015772">
    <property type="protein sequence ID" value="ANH81555.1"/>
    <property type="molecule type" value="Genomic_DNA"/>
</dbReference>
<dbReference type="GO" id="GO:0019843">
    <property type="term" value="F:rRNA binding"/>
    <property type="evidence" value="ECO:0007669"/>
    <property type="project" value="UniProtKB-UniRule"/>
</dbReference>
<dbReference type="STRING" id="1176587.A8C56_11745"/>
<keyword evidence="3 5" id="KW-0694">RNA-binding</keyword>
<keyword evidence="3 5" id="KW-0699">rRNA-binding</keyword>
<comment type="similarity">
    <text evidence="3 4">Belongs to the universal ribosomal protein uS15 family.</text>
</comment>
<dbReference type="Pfam" id="PF00312">
    <property type="entry name" value="Ribosomal_S15"/>
    <property type="match status" value="1"/>
</dbReference>
<dbReference type="PROSITE" id="PS00362">
    <property type="entry name" value="RIBOSOMAL_S15"/>
    <property type="match status" value="1"/>
</dbReference>
<comment type="function">
    <text evidence="3 5">One of the primary rRNA binding proteins, it binds directly to 16S rRNA where it helps nucleate assembly of the platform of the 30S subunit by binding and bridging several RNA helices of the 16S rRNA.</text>
</comment>
<proteinExistence type="inferred from homology"/>
<gene>
    <name evidence="3" type="primary">rpsO</name>
    <name evidence="6" type="ORF">A8C56_11745</name>
</gene>
<dbReference type="SUPFAM" id="SSF47060">
    <property type="entry name" value="S15/NS1 RNA-binding domain"/>
    <property type="match status" value="1"/>
</dbReference>
<evidence type="ECO:0000313" key="6">
    <source>
        <dbReference type="EMBL" id="ANH81555.1"/>
    </source>
</evidence>
<dbReference type="OrthoDB" id="9799262at2"/>
<organism evidence="6 7">
    <name type="scientific">Niabella ginsenosidivorans</name>
    <dbReference type="NCBI Taxonomy" id="1176587"/>
    <lineage>
        <taxon>Bacteria</taxon>
        <taxon>Pseudomonadati</taxon>
        <taxon>Bacteroidota</taxon>
        <taxon>Chitinophagia</taxon>
        <taxon>Chitinophagales</taxon>
        <taxon>Chitinophagaceae</taxon>
        <taxon>Niabella</taxon>
    </lineage>
</organism>
<dbReference type="Gene3D" id="6.10.250.3130">
    <property type="match status" value="1"/>
</dbReference>
<keyword evidence="2 3" id="KW-0687">Ribonucleoprotein</keyword>
<dbReference type="GO" id="GO:0003735">
    <property type="term" value="F:structural constituent of ribosome"/>
    <property type="evidence" value="ECO:0007669"/>
    <property type="project" value="InterPro"/>
</dbReference>
<dbReference type="InterPro" id="IPR009068">
    <property type="entry name" value="uS15_NS1_RNA-bd_sf"/>
</dbReference>
<sequence length="89" mass="10111">MPITKERNKEIFTEFGGKATNTGSIEGQVAQLTERIAQISAHLKENKKDFSGNRGLMQLVGKRKRLLAYLQKHNLEGYRALIEKLGLRK</sequence>
<comment type="function">
    <text evidence="3">Forms an intersubunit bridge (bridge B4) with the 23S rRNA of the 50S subunit in the ribosome.</text>
</comment>
<evidence type="ECO:0000256" key="4">
    <source>
        <dbReference type="RuleBase" id="RU003919"/>
    </source>
</evidence>
<keyword evidence="7" id="KW-1185">Reference proteome</keyword>
<dbReference type="KEGG" id="nia:A8C56_11745"/>
<dbReference type="InterPro" id="IPR005290">
    <property type="entry name" value="Ribosomal_uS15_bac-type"/>
</dbReference>
<dbReference type="HAMAP" id="MF_01343_B">
    <property type="entry name" value="Ribosomal_uS15_B"/>
    <property type="match status" value="1"/>
</dbReference>
<dbReference type="RefSeq" id="WP_067756076.1">
    <property type="nucleotide sequence ID" value="NZ_CP015772.1"/>
</dbReference>